<organism evidence="5 6">
    <name type="scientific">Pseudonocardia acidicola</name>
    <dbReference type="NCBI Taxonomy" id="2724939"/>
    <lineage>
        <taxon>Bacteria</taxon>
        <taxon>Bacillati</taxon>
        <taxon>Actinomycetota</taxon>
        <taxon>Actinomycetes</taxon>
        <taxon>Pseudonocardiales</taxon>
        <taxon>Pseudonocardiaceae</taxon>
        <taxon>Pseudonocardia</taxon>
    </lineage>
</organism>
<evidence type="ECO:0000313" key="5">
    <source>
        <dbReference type="EMBL" id="NMH98289.1"/>
    </source>
</evidence>
<dbReference type="InterPro" id="IPR023187">
    <property type="entry name" value="Tscrpt_reg_MarR-type_CS"/>
</dbReference>
<dbReference type="Proteomes" id="UP000820669">
    <property type="component" value="Unassembled WGS sequence"/>
</dbReference>
<protein>
    <submittedName>
        <fullName evidence="5">MarR family transcriptional regulator</fullName>
    </submittedName>
</protein>
<dbReference type="InterPro" id="IPR052526">
    <property type="entry name" value="HTH-type_Bedaq_tolerance"/>
</dbReference>
<keyword evidence="2" id="KW-0238">DNA-binding</keyword>
<dbReference type="PRINTS" id="PR00598">
    <property type="entry name" value="HTHMARR"/>
</dbReference>
<dbReference type="InterPro" id="IPR000835">
    <property type="entry name" value="HTH_MarR-typ"/>
</dbReference>
<dbReference type="EMBL" id="JAAXLA010000021">
    <property type="protein sequence ID" value="NMH98289.1"/>
    <property type="molecule type" value="Genomic_DNA"/>
</dbReference>
<keyword evidence="1" id="KW-0805">Transcription regulation</keyword>
<dbReference type="InterPro" id="IPR036388">
    <property type="entry name" value="WH-like_DNA-bd_sf"/>
</dbReference>
<dbReference type="PANTHER" id="PTHR39515">
    <property type="entry name" value="CONSERVED PROTEIN"/>
    <property type="match status" value="1"/>
</dbReference>
<dbReference type="Pfam" id="PF01047">
    <property type="entry name" value="MarR"/>
    <property type="match status" value="1"/>
</dbReference>
<dbReference type="SMART" id="SM00347">
    <property type="entry name" value="HTH_MARR"/>
    <property type="match status" value="1"/>
</dbReference>
<reference evidence="5 6" key="1">
    <citation type="submission" date="2020-04" db="EMBL/GenBank/DDBJ databases">
        <authorList>
            <person name="Klaysubun C."/>
            <person name="Duangmal K."/>
            <person name="Lipun K."/>
        </authorList>
    </citation>
    <scope>NUCLEOTIDE SEQUENCE [LARGE SCALE GENOMIC DNA]</scope>
    <source>
        <strain evidence="5 6">K10HN5</strain>
    </source>
</reference>
<name>A0ABX1S9P5_9PSEU</name>
<keyword evidence="3" id="KW-0804">Transcription</keyword>
<comment type="caution">
    <text evidence="5">The sequence shown here is derived from an EMBL/GenBank/DDBJ whole genome shotgun (WGS) entry which is preliminary data.</text>
</comment>
<dbReference type="InterPro" id="IPR036390">
    <property type="entry name" value="WH_DNA-bd_sf"/>
</dbReference>
<evidence type="ECO:0000256" key="1">
    <source>
        <dbReference type="ARBA" id="ARBA00023015"/>
    </source>
</evidence>
<sequence length="146" mass="15394">MALARIARLLDRQARGDALSPTQMSVLGTVARRGPMGVSELADIEGVNPTMLSRIVAKLEDAGLIGRQPDPGDRRAVRVEVTEAGAQLHRHLRAERTQLLTDRLADMPEGRSAELLAALPALEALAEHLAKRPAATGPANGGAGTL</sequence>
<evidence type="ECO:0000256" key="2">
    <source>
        <dbReference type="ARBA" id="ARBA00023125"/>
    </source>
</evidence>
<proteinExistence type="predicted"/>
<evidence type="ECO:0000313" key="6">
    <source>
        <dbReference type="Proteomes" id="UP000820669"/>
    </source>
</evidence>
<evidence type="ECO:0000256" key="3">
    <source>
        <dbReference type="ARBA" id="ARBA00023163"/>
    </source>
</evidence>
<dbReference type="PANTHER" id="PTHR39515:SF2">
    <property type="entry name" value="HTH-TYPE TRANSCRIPTIONAL REGULATOR RV0880"/>
    <property type="match status" value="1"/>
</dbReference>
<keyword evidence="6" id="KW-1185">Reference proteome</keyword>
<dbReference type="PROSITE" id="PS01117">
    <property type="entry name" value="HTH_MARR_1"/>
    <property type="match status" value="1"/>
</dbReference>
<dbReference type="SUPFAM" id="SSF46785">
    <property type="entry name" value="Winged helix' DNA-binding domain"/>
    <property type="match status" value="1"/>
</dbReference>
<accession>A0ABX1S9P5</accession>
<gene>
    <name evidence="5" type="ORF">HF526_13345</name>
</gene>
<dbReference type="Gene3D" id="1.10.10.10">
    <property type="entry name" value="Winged helix-like DNA-binding domain superfamily/Winged helix DNA-binding domain"/>
    <property type="match status" value="1"/>
</dbReference>
<feature type="domain" description="HTH marR-type" evidence="4">
    <location>
        <begin position="1"/>
        <end position="131"/>
    </location>
</feature>
<evidence type="ECO:0000259" key="4">
    <source>
        <dbReference type="PROSITE" id="PS50995"/>
    </source>
</evidence>
<dbReference type="PROSITE" id="PS50995">
    <property type="entry name" value="HTH_MARR_2"/>
    <property type="match status" value="1"/>
</dbReference>